<dbReference type="EMBL" id="CM046391">
    <property type="protein sequence ID" value="KAI8560875.1"/>
    <property type="molecule type" value="Genomic_DNA"/>
</dbReference>
<name>A0ACC0P5U4_RHOML</name>
<organism evidence="1 2">
    <name type="scientific">Rhododendron molle</name>
    <name type="common">Chinese azalea</name>
    <name type="synonym">Azalea mollis</name>
    <dbReference type="NCBI Taxonomy" id="49168"/>
    <lineage>
        <taxon>Eukaryota</taxon>
        <taxon>Viridiplantae</taxon>
        <taxon>Streptophyta</taxon>
        <taxon>Embryophyta</taxon>
        <taxon>Tracheophyta</taxon>
        <taxon>Spermatophyta</taxon>
        <taxon>Magnoliopsida</taxon>
        <taxon>eudicotyledons</taxon>
        <taxon>Gunneridae</taxon>
        <taxon>Pentapetalae</taxon>
        <taxon>asterids</taxon>
        <taxon>Ericales</taxon>
        <taxon>Ericaceae</taxon>
        <taxon>Ericoideae</taxon>
        <taxon>Rhodoreae</taxon>
        <taxon>Rhododendron</taxon>
    </lineage>
</organism>
<reference evidence="1" key="1">
    <citation type="submission" date="2022-02" db="EMBL/GenBank/DDBJ databases">
        <title>Plant Genome Project.</title>
        <authorList>
            <person name="Zhang R.-G."/>
        </authorList>
    </citation>
    <scope>NUCLEOTIDE SEQUENCE</scope>
    <source>
        <strain evidence="1">AT1</strain>
    </source>
</reference>
<protein>
    <submittedName>
        <fullName evidence="1">Uncharacterized protein</fullName>
    </submittedName>
</protein>
<gene>
    <name evidence="1" type="ORF">RHMOL_Rhmol04G0289800</name>
</gene>
<proteinExistence type="predicted"/>
<evidence type="ECO:0000313" key="1">
    <source>
        <dbReference type="EMBL" id="KAI8560875.1"/>
    </source>
</evidence>
<comment type="caution">
    <text evidence="1">The sequence shown here is derived from an EMBL/GenBank/DDBJ whole genome shotgun (WGS) entry which is preliminary data.</text>
</comment>
<accession>A0ACC0P5U4</accession>
<sequence length="62" mass="6902">MVSIGLQIGAVVLQHVLSWAKQFQSGNSKVQMIFKLSLAATIYWLWMEHNGRVLQNCALAAT</sequence>
<dbReference type="Proteomes" id="UP001062846">
    <property type="component" value="Chromosome 4"/>
</dbReference>
<keyword evidence="2" id="KW-1185">Reference proteome</keyword>
<evidence type="ECO:0000313" key="2">
    <source>
        <dbReference type="Proteomes" id="UP001062846"/>
    </source>
</evidence>